<feature type="domain" description="N-acetyltransferase" evidence="1">
    <location>
        <begin position="62"/>
        <end position="197"/>
    </location>
</feature>
<dbReference type="SUPFAM" id="SSF55729">
    <property type="entry name" value="Acyl-CoA N-acyltransferases (Nat)"/>
    <property type="match status" value="1"/>
</dbReference>
<dbReference type="PANTHER" id="PTHR42791">
    <property type="entry name" value="GNAT FAMILY ACETYLTRANSFERASE"/>
    <property type="match status" value="1"/>
</dbReference>
<evidence type="ECO:0000313" key="2">
    <source>
        <dbReference type="EMBL" id="GAA3544880.1"/>
    </source>
</evidence>
<accession>A0ABP6W2I8</accession>
<dbReference type="Gene3D" id="3.40.630.30">
    <property type="match status" value="1"/>
</dbReference>
<gene>
    <name evidence="2" type="ORF">GCM10022419_026380</name>
</gene>
<dbReference type="Proteomes" id="UP001500630">
    <property type="component" value="Unassembled WGS sequence"/>
</dbReference>
<dbReference type="PANTHER" id="PTHR42791:SF1">
    <property type="entry name" value="N-ACETYLTRANSFERASE DOMAIN-CONTAINING PROTEIN"/>
    <property type="match status" value="1"/>
</dbReference>
<protein>
    <submittedName>
        <fullName evidence="2">GNAT family N-acetyltransferase</fullName>
    </submittedName>
</protein>
<dbReference type="EMBL" id="BAABDQ010000004">
    <property type="protein sequence ID" value="GAA3544880.1"/>
    <property type="molecule type" value="Genomic_DNA"/>
</dbReference>
<dbReference type="Pfam" id="PF13508">
    <property type="entry name" value="Acetyltransf_7"/>
    <property type="match status" value="1"/>
</dbReference>
<dbReference type="PROSITE" id="PS51186">
    <property type="entry name" value="GNAT"/>
    <property type="match status" value="1"/>
</dbReference>
<evidence type="ECO:0000259" key="1">
    <source>
        <dbReference type="PROSITE" id="PS51186"/>
    </source>
</evidence>
<dbReference type="InterPro" id="IPR052523">
    <property type="entry name" value="Trichothecene_AcTrans"/>
</dbReference>
<organism evidence="2 3">
    <name type="scientific">Nonomuraea rosea</name>
    <dbReference type="NCBI Taxonomy" id="638574"/>
    <lineage>
        <taxon>Bacteria</taxon>
        <taxon>Bacillati</taxon>
        <taxon>Actinomycetota</taxon>
        <taxon>Actinomycetes</taxon>
        <taxon>Streptosporangiales</taxon>
        <taxon>Streptosporangiaceae</taxon>
        <taxon>Nonomuraea</taxon>
    </lineage>
</organism>
<dbReference type="RefSeq" id="WP_345561486.1">
    <property type="nucleotide sequence ID" value="NZ_BAABDQ010000004.1"/>
</dbReference>
<proteinExistence type="predicted"/>
<sequence>MKETFAMRPDIRRATAEDAGQVAELIATAFAGLKSLAYLVPDRRERHKIMIASFRILVDHAVEHGEIDLVDDGPAAAVWFPRDAPMPDPEDYERRLAEATGEWAERFRALDALFAANHPAEPCHYLAFLAVHPKRQNQGLGAALLRHHHARLDGLPVYLEANDPRNRDLYARHGYQERPSFALPDGTIYWPMWRPVTLD</sequence>
<name>A0ABP6W2I8_9ACTN</name>
<comment type="caution">
    <text evidence="2">The sequence shown here is derived from an EMBL/GenBank/DDBJ whole genome shotgun (WGS) entry which is preliminary data.</text>
</comment>
<evidence type="ECO:0000313" key="3">
    <source>
        <dbReference type="Proteomes" id="UP001500630"/>
    </source>
</evidence>
<dbReference type="InterPro" id="IPR016181">
    <property type="entry name" value="Acyl_CoA_acyltransferase"/>
</dbReference>
<keyword evidence="3" id="KW-1185">Reference proteome</keyword>
<reference evidence="3" key="1">
    <citation type="journal article" date="2019" name="Int. J. Syst. Evol. Microbiol.">
        <title>The Global Catalogue of Microorganisms (GCM) 10K type strain sequencing project: providing services to taxonomists for standard genome sequencing and annotation.</title>
        <authorList>
            <consortium name="The Broad Institute Genomics Platform"/>
            <consortium name="The Broad Institute Genome Sequencing Center for Infectious Disease"/>
            <person name="Wu L."/>
            <person name="Ma J."/>
        </authorList>
    </citation>
    <scope>NUCLEOTIDE SEQUENCE [LARGE SCALE GENOMIC DNA]</scope>
    <source>
        <strain evidence="3">JCM 17326</strain>
    </source>
</reference>
<dbReference type="CDD" id="cd04301">
    <property type="entry name" value="NAT_SF"/>
    <property type="match status" value="1"/>
</dbReference>
<dbReference type="InterPro" id="IPR000182">
    <property type="entry name" value="GNAT_dom"/>
</dbReference>